<protein>
    <submittedName>
        <fullName evidence="3">Collagen-like protein</fullName>
    </submittedName>
</protein>
<evidence type="ECO:0000313" key="3">
    <source>
        <dbReference type="EMBL" id="MFE7966121.1"/>
    </source>
</evidence>
<organism evidence="3 4">
    <name type="scientific">Streptomyces cellulosae</name>
    <dbReference type="NCBI Taxonomy" id="1968"/>
    <lineage>
        <taxon>Bacteria</taxon>
        <taxon>Bacillati</taxon>
        <taxon>Actinomycetota</taxon>
        <taxon>Actinomycetes</taxon>
        <taxon>Kitasatosporales</taxon>
        <taxon>Streptomycetaceae</taxon>
        <taxon>Streptomyces</taxon>
    </lineage>
</organism>
<feature type="compositionally biased region" description="Pro residues" evidence="1">
    <location>
        <begin position="206"/>
        <end position="217"/>
    </location>
</feature>
<proteinExistence type="predicted"/>
<name>A0ABW6JL44_STRCE</name>
<keyword evidence="2" id="KW-0472">Membrane</keyword>
<keyword evidence="2" id="KW-0812">Transmembrane</keyword>
<dbReference type="Proteomes" id="UP001600650">
    <property type="component" value="Unassembled WGS sequence"/>
</dbReference>
<evidence type="ECO:0000256" key="2">
    <source>
        <dbReference type="SAM" id="Phobius"/>
    </source>
</evidence>
<dbReference type="EMBL" id="JBHVBU010000081">
    <property type="protein sequence ID" value="MFE7966121.1"/>
    <property type="molecule type" value="Genomic_DNA"/>
</dbReference>
<reference evidence="3 4" key="1">
    <citation type="submission" date="2024-09" db="EMBL/GenBank/DDBJ databases">
        <title>The Natural Products Discovery Center: Release of the First 8490 Sequenced Strains for Exploring Actinobacteria Biosynthetic Diversity.</title>
        <authorList>
            <person name="Kalkreuter E."/>
            <person name="Kautsar S.A."/>
            <person name="Yang D."/>
            <person name="Bader C.D."/>
            <person name="Teijaro C.N."/>
            <person name="Fluegel L."/>
            <person name="Davis C.M."/>
            <person name="Simpson J.R."/>
            <person name="Lauterbach L."/>
            <person name="Steele A.D."/>
            <person name="Gui C."/>
            <person name="Meng S."/>
            <person name="Li G."/>
            <person name="Viehrig K."/>
            <person name="Ye F."/>
            <person name="Su P."/>
            <person name="Kiefer A.F."/>
            <person name="Nichols A."/>
            <person name="Cepeda A.J."/>
            <person name="Yan W."/>
            <person name="Fan B."/>
            <person name="Jiang Y."/>
            <person name="Adhikari A."/>
            <person name="Zheng C.-J."/>
            <person name="Schuster L."/>
            <person name="Cowan T.M."/>
            <person name="Smanski M.J."/>
            <person name="Chevrette M.G."/>
            <person name="De Carvalho L.P.S."/>
            <person name="Shen B."/>
        </authorList>
    </citation>
    <scope>NUCLEOTIDE SEQUENCE [LARGE SCALE GENOMIC DNA]</scope>
    <source>
        <strain evidence="3 4">NPDC057399</strain>
    </source>
</reference>
<keyword evidence="2" id="KW-1133">Transmembrane helix</keyword>
<sequence>MTRPERALARRWRPLALMCWLVALSGAVVLIWARIDAETQRADNLAAEADRRGDAVSTLAGDVRILRAQVQASGATPKVPDPSAAVDDLDERTRVPVPVPGRRGPSGPPGRDGADSDVPGPTGSPGQPGADSTVAGPSGVPGEPGRDGSDGQPGKDGADGQPGKDGAPGRPPAGWTWDYGGVTYTCTPVDGFDPDAPRYRCDAPDEPAPSSEPPPNPLAAALDPNRRQYP</sequence>
<feature type="region of interest" description="Disordered" evidence="1">
    <location>
        <begin position="71"/>
        <end position="230"/>
    </location>
</feature>
<evidence type="ECO:0000313" key="4">
    <source>
        <dbReference type="Proteomes" id="UP001600650"/>
    </source>
</evidence>
<feature type="transmembrane region" description="Helical" evidence="2">
    <location>
        <begin position="12"/>
        <end position="33"/>
    </location>
</feature>
<evidence type="ECO:0000256" key="1">
    <source>
        <dbReference type="SAM" id="MobiDB-lite"/>
    </source>
</evidence>
<keyword evidence="4" id="KW-1185">Reference proteome</keyword>
<dbReference type="RefSeq" id="WP_381727690.1">
    <property type="nucleotide sequence ID" value="NZ_JBHVBU010000081.1"/>
</dbReference>
<dbReference type="PANTHER" id="PTHR24637">
    <property type="entry name" value="COLLAGEN"/>
    <property type="match status" value="1"/>
</dbReference>
<accession>A0ABW6JL44</accession>
<feature type="compositionally biased region" description="Low complexity" evidence="1">
    <location>
        <begin position="100"/>
        <end position="111"/>
    </location>
</feature>
<comment type="caution">
    <text evidence="3">The sequence shown here is derived from an EMBL/GenBank/DDBJ whole genome shotgun (WGS) entry which is preliminary data.</text>
</comment>
<gene>
    <name evidence="3" type="ORF">ACFU0X_24315</name>
</gene>